<name>A0A383CJ99_9ZZZZ</name>
<protein>
    <submittedName>
        <fullName evidence="1">Uncharacterized protein</fullName>
    </submittedName>
</protein>
<sequence length="27" mass="3201">ERNKRIELKALDSLTQWMNTINGELVK</sequence>
<organism evidence="1">
    <name type="scientific">marine metagenome</name>
    <dbReference type="NCBI Taxonomy" id="408172"/>
    <lineage>
        <taxon>unclassified sequences</taxon>
        <taxon>metagenomes</taxon>
        <taxon>ecological metagenomes</taxon>
    </lineage>
</organism>
<feature type="non-terminal residue" evidence="1">
    <location>
        <position position="1"/>
    </location>
</feature>
<evidence type="ECO:0000313" key="1">
    <source>
        <dbReference type="EMBL" id="SVE31688.1"/>
    </source>
</evidence>
<dbReference type="EMBL" id="UINC01208909">
    <property type="protein sequence ID" value="SVE31688.1"/>
    <property type="molecule type" value="Genomic_DNA"/>
</dbReference>
<proteinExistence type="predicted"/>
<accession>A0A383CJ99</accession>
<gene>
    <name evidence="1" type="ORF">METZ01_LOCUS484542</name>
</gene>
<dbReference type="AlphaFoldDB" id="A0A383CJ99"/>
<reference evidence="1" key="1">
    <citation type="submission" date="2018-05" db="EMBL/GenBank/DDBJ databases">
        <authorList>
            <person name="Lanie J.A."/>
            <person name="Ng W.-L."/>
            <person name="Kazmierczak K.M."/>
            <person name="Andrzejewski T.M."/>
            <person name="Davidsen T.M."/>
            <person name="Wayne K.J."/>
            <person name="Tettelin H."/>
            <person name="Glass J.I."/>
            <person name="Rusch D."/>
            <person name="Podicherti R."/>
            <person name="Tsui H.-C.T."/>
            <person name="Winkler M.E."/>
        </authorList>
    </citation>
    <scope>NUCLEOTIDE SEQUENCE</scope>
</reference>